<dbReference type="AlphaFoldDB" id="A0A0F8WEV2"/>
<feature type="non-terminal residue" evidence="1">
    <location>
        <position position="179"/>
    </location>
</feature>
<name>A0A0F8WEV2_9ZZZZ</name>
<protein>
    <submittedName>
        <fullName evidence="1">Uncharacterized protein</fullName>
    </submittedName>
</protein>
<dbReference type="EMBL" id="LAZR01065667">
    <property type="protein sequence ID" value="KKK55078.1"/>
    <property type="molecule type" value="Genomic_DNA"/>
</dbReference>
<gene>
    <name evidence="1" type="ORF">LCGC14_3078190</name>
</gene>
<reference evidence="1" key="1">
    <citation type="journal article" date="2015" name="Nature">
        <title>Complex archaea that bridge the gap between prokaryotes and eukaryotes.</title>
        <authorList>
            <person name="Spang A."/>
            <person name="Saw J.H."/>
            <person name="Jorgensen S.L."/>
            <person name="Zaremba-Niedzwiedzka K."/>
            <person name="Martijn J."/>
            <person name="Lind A.E."/>
            <person name="van Eijk R."/>
            <person name="Schleper C."/>
            <person name="Guy L."/>
            <person name="Ettema T.J."/>
        </authorList>
    </citation>
    <scope>NUCLEOTIDE SEQUENCE</scope>
</reference>
<accession>A0A0F8WEV2</accession>
<dbReference type="Gene3D" id="3.30.450.290">
    <property type="match status" value="1"/>
</dbReference>
<organism evidence="1">
    <name type="scientific">marine sediment metagenome</name>
    <dbReference type="NCBI Taxonomy" id="412755"/>
    <lineage>
        <taxon>unclassified sequences</taxon>
        <taxon>metagenomes</taxon>
        <taxon>ecological metagenomes</taxon>
    </lineage>
</organism>
<comment type="caution">
    <text evidence="1">The sequence shown here is derived from an EMBL/GenBank/DDBJ whole genome shotgun (WGS) entry which is preliminary data.</text>
</comment>
<proteinExistence type="predicted"/>
<sequence length="179" mass="18849">MNVRTKIIGATVLVLAICLGGTSVFMARLAEQRMVSAGSASVVSIGSIALQEVLSTMDKGHDYGIQRLLENITATPYVMSARIISTNGTVLHSGVPGEAGRTVPGFGPPGEGPMTSRETDTLVHLVPLKNQSECFSCHGASAKHLGVIELVYDISSGSREVTSTRRFLLLSGILILVLV</sequence>
<evidence type="ECO:0000313" key="1">
    <source>
        <dbReference type="EMBL" id="KKK55078.1"/>
    </source>
</evidence>